<evidence type="ECO:0000313" key="3">
    <source>
        <dbReference type="EMBL" id="MBO0348209.1"/>
    </source>
</evidence>
<evidence type="ECO:0000256" key="2">
    <source>
        <dbReference type="RuleBase" id="RU004429"/>
    </source>
</evidence>
<comment type="catalytic activity">
    <reaction evidence="2">
        <text>a plastoquinone + NADPH + (n+1) H(+)(in) = a plastoquinol + NADP(+) + n H(+)(out)</text>
        <dbReference type="Rhea" id="RHEA:42612"/>
        <dbReference type="Rhea" id="RHEA-COMP:9561"/>
        <dbReference type="Rhea" id="RHEA-COMP:9562"/>
        <dbReference type="ChEBI" id="CHEBI:15378"/>
        <dbReference type="ChEBI" id="CHEBI:17757"/>
        <dbReference type="ChEBI" id="CHEBI:57783"/>
        <dbReference type="ChEBI" id="CHEBI:58349"/>
        <dbReference type="ChEBI" id="CHEBI:62192"/>
    </reaction>
</comment>
<accession>A0ABS3FM84</accession>
<protein>
    <recommendedName>
        <fullName evidence="2">NADH-quinone oxidoreductase subunit J</fullName>
        <ecNumber evidence="2">7.1.1.-</ecNumber>
    </recommendedName>
</protein>
<feature type="transmembrane region" description="Helical" evidence="2">
    <location>
        <begin position="36"/>
        <end position="53"/>
    </location>
</feature>
<sequence length="208" mass="22504">MNLAEGVQIVSLGLLAVMMIGAALGVVLLSQVVYSAFLLGGVFISMAGLYLLLNADFVAAAQILVYVGAVNVLILFAIMLVNKQEDFTHLPNYWIRRVATAIVALGLFALLSTMVFSTPWAVMPTAATAENTVVQIGEHLFSDFLLPFELASVLLLMAMVGAIILARRELIPEERKAQIDSAELDLKLPERPRAPVPALRGNQVKTQE</sequence>
<dbReference type="Gene3D" id="1.20.120.1200">
    <property type="entry name" value="NADH-ubiquinone/plastoquinone oxidoreductase chain 6, subunit NuoJ"/>
    <property type="match status" value="1"/>
</dbReference>
<dbReference type="PANTHER" id="PTHR33269:SF17">
    <property type="entry name" value="NADH-UBIQUINONE OXIDOREDUCTASE CHAIN 6"/>
    <property type="match status" value="1"/>
</dbReference>
<dbReference type="InterPro" id="IPR001457">
    <property type="entry name" value="NADH_UbQ/plastoQ_OxRdtase_su6"/>
</dbReference>
<reference evidence="3 4" key="1">
    <citation type="submission" date="2021-03" db="EMBL/GenBank/DDBJ databases">
        <title>Metabolic Capacity of the Antarctic Cyanobacterium Phormidium pseudopriestleyi that Sustains Oxygenic Photosynthesis in the Presence of Hydrogen Sulfide.</title>
        <authorList>
            <person name="Lumian J.E."/>
            <person name="Jungblut A.D."/>
            <person name="Dillon M.L."/>
            <person name="Hawes I."/>
            <person name="Doran P.T."/>
            <person name="Mackey T.J."/>
            <person name="Dick G.J."/>
            <person name="Grettenberger C.L."/>
            <person name="Sumner D.Y."/>
        </authorList>
    </citation>
    <scope>NUCLEOTIDE SEQUENCE [LARGE SCALE GENOMIC DNA]</scope>
    <source>
        <strain evidence="3 4">FRX01</strain>
    </source>
</reference>
<dbReference type="InterPro" id="IPR042106">
    <property type="entry name" value="Nuo/plastoQ_OxRdtase_6_NuoJ"/>
</dbReference>
<evidence type="ECO:0000313" key="4">
    <source>
        <dbReference type="Proteomes" id="UP000664844"/>
    </source>
</evidence>
<feature type="transmembrane region" description="Helical" evidence="2">
    <location>
        <begin position="94"/>
        <end position="116"/>
    </location>
</feature>
<comment type="subcellular location">
    <subcellularLocation>
        <location evidence="2">Cell membrane</location>
        <topology evidence="2">Multi-pass membrane protein</topology>
    </subcellularLocation>
</comment>
<name>A0ABS3FM84_9CYAN</name>
<dbReference type="NCBIfam" id="NF005163">
    <property type="entry name" value="PRK06638.1-3"/>
    <property type="match status" value="1"/>
</dbReference>
<dbReference type="PANTHER" id="PTHR33269">
    <property type="entry name" value="NADH-UBIQUINONE OXIDOREDUCTASE CHAIN 6"/>
    <property type="match status" value="1"/>
</dbReference>
<comment type="caution">
    <text evidence="3">The sequence shown here is derived from an EMBL/GenBank/DDBJ whole genome shotgun (WGS) entry which is preliminary data.</text>
</comment>
<dbReference type="Pfam" id="PF00499">
    <property type="entry name" value="Oxidored_q3"/>
    <property type="match status" value="1"/>
</dbReference>
<keyword evidence="4" id="KW-1185">Reference proteome</keyword>
<proteinExistence type="inferred from homology"/>
<dbReference type="RefSeq" id="WP_207086767.1">
    <property type="nucleotide sequence ID" value="NZ_JAFLQW010000088.1"/>
</dbReference>
<feature type="transmembrane region" description="Helical" evidence="2">
    <location>
        <begin position="6"/>
        <end position="29"/>
    </location>
</feature>
<comment type="catalytic activity">
    <reaction evidence="2">
        <text>a plastoquinone + NADH + (n+1) H(+)(in) = a plastoquinol + NAD(+) + n H(+)(out)</text>
        <dbReference type="Rhea" id="RHEA:42608"/>
        <dbReference type="Rhea" id="RHEA-COMP:9561"/>
        <dbReference type="Rhea" id="RHEA-COMP:9562"/>
        <dbReference type="ChEBI" id="CHEBI:15378"/>
        <dbReference type="ChEBI" id="CHEBI:17757"/>
        <dbReference type="ChEBI" id="CHEBI:57540"/>
        <dbReference type="ChEBI" id="CHEBI:57945"/>
        <dbReference type="ChEBI" id="CHEBI:62192"/>
    </reaction>
</comment>
<keyword evidence="2" id="KW-1003">Cell membrane</keyword>
<keyword evidence="2" id="KW-0812">Transmembrane</keyword>
<dbReference type="Proteomes" id="UP000664844">
    <property type="component" value="Unassembled WGS sequence"/>
</dbReference>
<comment type="function">
    <text evidence="2">NDH-1 shuttles electrons from NADH, via FMN and iron-sulfur (Fe-S) centers, to quinones in the respiratory chain. Couples the redox reaction to proton translocation (for every two electrons transferred, four hydrogen ions are translocated across the cytoplasmic membrane), and thus conserves the redox energy in a proton gradient.</text>
</comment>
<dbReference type="EC" id="7.1.1.-" evidence="2"/>
<feature type="transmembrane region" description="Helical" evidence="2">
    <location>
        <begin position="144"/>
        <end position="166"/>
    </location>
</feature>
<keyword evidence="3" id="KW-0560">Oxidoreductase</keyword>
<keyword evidence="2" id="KW-1133">Transmembrane helix</keyword>
<comment type="similarity">
    <text evidence="1 2">Belongs to the complex I subunit 6 family.</text>
</comment>
<keyword evidence="2" id="KW-0472">Membrane</keyword>
<keyword evidence="2" id="KW-0520">NAD</keyword>
<feature type="transmembrane region" description="Helical" evidence="2">
    <location>
        <begin position="59"/>
        <end position="82"/>
    </location>
</feature>
<dbReference type="EMBL" id="JAFLQW010000088">
    <property type="protein sequence ID" value="MBO0348209.1"/>
    <property type="molecule type" value="Genomic_DNA"/>
</dbReference>
<gene>
    <name evidence="3" type="ORF">J0895_03635</name>
</gene>
<dbReference type="GO" id="GO:0016491">
    <property type="term" value="F:oxidoreductase activity"/>
    <property type="evidence" value="ECO:0007669"/>
    <property type="project" value="UniProtKB-KW"/>
</dbReference>
<keyword evidence="2" id="KW-0874">Quinone</keyword>
<evidence type="ECO:0000256" key="1">
    <source>
        <dbReference type="ARBA" id="ARBA00005698"/>
    </source>
</evidence>
<organism evidence="3 4">
    <name type="scientific">Phormidium pseudopriestleyi FRX01</name>
    <dbReference type="NCBI Taxonomy" id="1759528"/>
    <lineage>
        <taxon>Bacteria</taxon>
        <taxon>Bacillati</taxon>
        <taxon>Cyanobacteriota</taxon>
        <taxon>Cyanophyceae</taxon>
        <taxon>Oscillatoriophycideae</taxon>
        <taxon>Oscillatoriales</taxon>
        <taxon>Oscillatoriaceae</taxon>
        <taxon>Phormidium</taxon>
    </lineage>
</organism>